<evidence type="ECO:0000256" key="9">
    <source>
        <dbReference type="ARBA" id="ARBA00023157"/>
    </source>
</evidence>
<dbReference type="GO" id="GO:0016020">
    <property type="term" value="C:membrane"/>
    <property type="evidence" value="ECO:0007669"/>
    <property type="project" value="UniProtKB-SubCell"/>
</dbReference>
<evidence type="ECO:0000259" key="20">
    <source>
        <dbReference type="PROSITE" id="PS51842"/>
    </source>
</evidence>
<evidence type="ECO:0000256" key="12">
    <source>
        <dbReference type="ARBA" id="ARBA00023288"/>
    </source>
</evidence>
<dbReference type="GO" id="GO:0051664">
    <property type="term" value="P:nuclear pore localization"/>
    <property type="evidence" value="ECO:0007669"/>
    <property type="project" value="TreeGrafter"/>
</dbReference>
<dbReference type="InterPro" id="IPR036415">
    <property type="entry name" value="Lamin_tail_dom_sf"/>
</dbReference>
<evidence type="ECO:0000256" key="6">
    <source>
        <dbReference type="ARBA" id="ARBA00022754"/>
    </source>
</evidence>
<dbReference type="GO" id="GO:0005882">
    <property type="term" value="C:intermediate filament"/>
    <property type="evidence" value="ECO:0007669"/>
    <property type="project" value="UniProtKB-KW"/>
</dbReference>
<dbReference type="Pfam" id="PF01403">
    <property type="entry name" value="Sema"/>
    <property type="match status" value="1"/>
</dbReference>
<dbReference type="PROSITE" id="PS51841">
    <property type="entry name" value="LTD"/>
    <property type="match status" value="1"/>
</dbReference>
<feature type="domain" description="LTD" evidence="19">
    <location>
        <begin position="420"/>
        <end position="537"/>
    </location>
</feature>
<dbReference type="FunFam" id="1.20.5.170:FF:000033">
    <property type="entry name" value="Lamin A/C"/>
    <property type="match status" value="1"/>
</dbReference>
<keyword evidence="10" id="KW-0325">Glycoprotein</keyword>
<dbReference type="Gene3D" id="2.130.10.10">
    <property type="entry name" value="YVTN repeat-like/Quinoprotein amine dehydrogenase"/>
    <property type="match status" value="1"/>
</dbReference>
<keyword evidence="5" id="KW-0597">Phosphoprotein</keyword>
<dbReference type="GO" id="GO:0016363">
    <property type="term" value="C:nuclear matrix"/>
    <property type="evidence" value="ECO:0007669"/>
    <property type="project" value="UniProtKB-SubCell"/>
</dbReference>
<dbReference type="GO" id="GO:0005652">
    <property type="term" value="C:nuclear lamina"/>
    <property type="evidence" value="ECO:0007669"/>
    <property type="project" value="UniProtKB-SubCell"/>
</dbReference>
<evidence type="ECO:0000256" key="11">
    <source>
        <dbReference type="ARBA" id="ARBA00023242"/>
    </source>
</evidence>
<feature type="region of interest" description="Disordered" evidence="17">
    <location>
        <begin position="1"/>
        <end position="29"/>
    </location>
</feature>
<evidence type="ECO:0008006" key="23">
    <source>
        <dbReference type="Google" id="ProtNLM"/>
    </source>
</evidence>
<reference evidence="21" key="1">
    <citation type="submission" date="2019-04" db="EMBL/GenBank/DDBJ databases">
        <title>Genome assembly of Zosterops borbonicus 15179.</title>
        <authorList>
            <person name="Leroy T."/>
            <person name="Anselmetti Y."/>
            <person name="Tilak M.-K."/>
            <person name="Nabholz B."/>
        </authorList>
    </citation>
    <scope>NUCLEOTIDE SEQUENCE</scope>
    <source>
        <strain evidence="21">HGM_15179</strain>
        <tissue evidence="21">Muscle</tissue>
    </source>
</reference>
<dbReference type="InterPro" id="IPR039008">
    <property type="entry name" value="IF_rod_dom"/>
</dbReference>
<dbReference type="PROSITE" id="PS51842">
    <property type="entry name" value="IF_ROD_2"/>
    <property type="match status" value="1"/>
</dbReference>
<dbReference type="AlphaFoldDB" id="A0A8K1GJA1"/>
<dbReference type="InterPro" id="IPR001322">
    <property type="entry name" value="Lamin_tail_dom"/>
</dbReference>
<dbReference type="EMBL" id="SWJQ01000163">
    <property type="protein sequence ID" value="TRZ20009.1"/>
    <property type="molecule type" value="Genomic_DNA"/>
</dbReference>
<keyword evidence="13" id="KW-0636">Prenylation</keyword>
<evidence type="ECO:0000313" key="22">
    <source>
        <dbReference type="Proteomes" id="UP000796761"/>
    </source>
</evidence>
<keyword evidence="7" id="KW-0175">Coiled coil</keyword>
<evidence type="ECO:0000256" key="16">
    <source>
        <dbReference type="RuleBase" id="RU000685"/>
    </source>
</evidence>
<feature type="region of interest" description="Disordered" evidence="17">
    <location>
        <begin position="548"/>
        <end position="569"/>
    </location>
</feature>
<dbReference type="SMART" id="SM00630">
    <property type="entry name" value="Sema"/>
    <property type="match status" value="1"/>
</dbReference>
<evidence type="ECO:0000256" key="5">
    <source>
        <dbReference type="ARBA" id="ARBA00022553"/>
    </source>
</evidence>
<dbReference type="SMART" id="SM01391">
    <property type="entry name" value="Filament"/>
    <property type="match status" value="1"/>
</dbReference>
<dbReference type="Gene3D" id="1.20.5.1160">
    <property type="entry name" value="Vasodilator-stimulated phosphoprotein"/>
    <property type="match status" value="1"/>
</dbReference>
<evidence type="ECO:0000256" key="15">
    <source>
        <dbReference type="PROSITE-ProRule" id="PRU00352"/>
    </source>
</evidence>
<keyword evidence="4" id="KW-0488">Methylation</keyword>
<keyword evidence="9" id="KW-1015">Disulfide bond</keyword>
<dbReference type="Pfam" id="PF01437">
    <property type="entry name" value="PSI"/>
    <property type="match status" value="1"/>
</dbReference>
<dbReference type="PROSITE" id="PS00226">
    <property type="entry name" value="IF_ROD_1"/>
    <property type="match status" value="1"/>
</dbReference>
<dbReference type="InterPro" id="IPR018039">
    <property type="entry name" value="IF_conserved"/>
</dbReference>
<comment type="similarity">
    <text evidence="16">Belongs to the intermediate filament family.</text>
</comment>
<keyword evidence="8" id="KW-0472">Membrane</keyword>
<dbReference type="GO" id="GO:0090435">
    <property type="term" value="P:protein localization to nuclear envelope"/>
    <property type="evidence" value="ECO:0007669"/>
    <property type="project" value="TreeGrafter"/>
</dbReference>
<evidence type="ECO:0000313" key="21">
    <source>
        <dbReference type="EMBL" id="TRZ20009.1"/>
    </source>
</evidence>
<feature type="compositionally biased region" description="Polar residues" evidence="17">
    <location>
        <begin position="1"/>
        <end position="25"/>
    </location>
</feature>
<evidence type="ECO:0000256" key="13">
    <source>
        <dbReference type="ARBA" id="ARBA00023289"/>
    </source>
</evidence>
<dbReference type="Gene3D" id="2.60.40.1260">
    <property type="entry name" value="Lamin Tail domain"/>
    <property type="match status" value="1"/>
</dbReference>
<evidence type="ECO:0000256" key="17">
    <source>
        <dbReference type="SAM" id="MobiDB-lite"/>
    </source>
</evidence>
<evidence type="ECO:0000256" key="2">
    <source>
        <dbReference type="ARBA" id="ARBA00004370"/>
    </source>
</evidence>
<dbReference type="Gene3D" id="3.30.1680.10">
    <property type="entry name" value="ligand-binding face of the semaphorins, domain 2"/>
    <property type="match status" value="1"/>
</dbReference>
<evidence type="ECO:0000256" key="8">
    <source>
        <dbReference type="ARBA" id="ARBA00023136"/>
    </source>
</evidence>
<dbReference type="Pfam" id="PF00932">
    <property type="entry name" value="LTD"/>
    <property type="match status" value="1"/>
</dbReference>
<evidence type="ECO:0000256" key="7">
    <source>
        <dbReference type="ARBA" id="ARBA00023054"/>
    </source>
</evidence>
<feature type="region of interest" description="Disordered" evidence="17">
    <location>
        <begin position="382"/>
        <end position="433"/>
    </location>
</feature>
<dbReference type="SUPFAM" id="SSF101912">
    <property type="entry name" value="Sema domain"/>
    <property type="match status" value="1"/>
</dbReference>
<dbReference type="GO" id="GO:0005654">
    <property type="term" value="C:nucleoplasm"/>
    <property type="evidence" value="ECO:0007669"/>
    <property type="project" value="UniProtKB-SubCell"/>
</dbReference>
<feature type="compositionally biased region" description="Polar residues" evidence="17">
    <location>
        <begin position="389"/>
        <end position="407"/>
    </location>
</feature>
<comment type="caution">
    <text evidence="21">The sequence shown here is derived from an EMBL/GenBank/DDBJ whole genome shotgun (WGS) entry which is preliminary data.</text>
</comment>
<evidence type="ECO:0000256" key="10">
    <source>
        <dbReference type="ARBA" id="ARBA00023180"/>
    </source>
</evidence>
<evidence type="ECO:0000256" key="4">
    <source>
        <dbReference type="ARBA" id="ARBA00022481"/>
    </source>
</evidence>
<accession>A0A8K1GJA1</accession>
<feature type="domain" description="Sema" evidence="18">
    <location>
        <begin position="716"/>
        <end position="1173"/>
    </location>
</feature>
<evidence type="ECO:0000259" key="18">
    <source>
        <dbReference type="PROSITE" id="PS51004"/>
    </source>
</evidence>
<dbReference type="InterPro" id="IPR002165">
    <property type="entry name" value="Plexin_repeat"/>
</dbReference>
<evidence type="ECO:0000259" key="19">
    <source>
        <dbReference type="PROSITE" id="PS51841"/>
    </source>
</evidence>
<keyword evidence="22" id="KW-1185">Reference proteome</keyword>
<dbReference type="PANTHER" id="PTHR45721:SF5">
    <property type="entry name" value="PRELAMIN-A_C"/>
    <property type="match status" value="1"/>
</dbReference>
<dbReference type="SUPFAM" id="SSF64593">
    <property type="entry name" value="Intermediate filament protein, coiled coil region"/>
    <property type="match status" value="2"/>
</dbReference>
<dbReference type="GO" id="GO:0007097">
    <property type="term" value="P:nuclear migration"/>
    <property type="evidence" value="ECO:0007669"/>
    <property type="project" value="TreeGrafter"/>
</dbReference>
<feature type="domain" description="IF rod" evidence="20">
    <location>
        <begin position="29"/>
        <end position="385"/>
    </location>
</feature>
<dbReference type="Pfam" id="PF00038">
    <property type="entry name" value="Filament"/>
    <property type="match status" value="1"/>
</dbReference>
<dbReference type="InterPro" id="IPR001627">
    <property type="entry name" value="Semap_dom"/>
</dbReference>
<evidence type="ECO:0000256" key="1">
    <source>
        <dbReference type="ARBA" id="ARBA00004109"/>
    </source>
</evidence>
<proteinExistence type="inferred from homology"/>
<dbReference type="FunFam" id="2.130.10.10:FF:000257">
    <property type="entry name" value="semaphorin-4A isoform X2"/>
    <property type="match status" value="1"/>
</dbReference>
<evidence type="ECO:0000256" key="3">
    <source>
        <dbReference type="ARBA" id="ARBA00004642"/>
    </source>
</evidence>
<dbReference type="Proteomes" id="UP000796761">
    <property type="component" value="Unassembled WGS sequence"/>
</dbReference>
<dbReference type="GO" id="GO:0006998">
    <property type="term" value="P:nuclear envelope organization"/>
    <property type="evidence" value="ECO:0007669"/>
    <property type="project" value="TreeGrafter"/>
</dbReference>
<dbReference type="OrthoDB" id="9988752at2759"/>
<dbReference type="SUPFAM" id="SSF103575">
    <property type="entry name" value="Plexin repeat"/>
    <property type="match status" value="1"/>
</dbReference>
<comment type="subcellular location">
    <subcellularLocation>
        <location evidence="2">Membrane</location>
    </subcellularLocation>
    <subcellularLocation>
        <location evidence="14">Nucleus lamina</location>
    </subcellularLocation>
    <subcellularLocation>
        <location evidence="1">Nucleus matrix</location>
    </subcellularLocation>
    <subcellularLocation>
        <location evidence="3">Nucleus</location>
        <location evidence="3">Nucleoplasm</location>
    </subcellularLocation>
</comment>
<keyword evidence="11" id="KW-0539">Nucleus</keyword>
<keyword evidence="12" id="KW-0449">Lipoprotein</keyword>
<dbReference type="SUPFAM" id="SSF74853">
    <property type="entry name" value="Lamin A/C globular tail domain"/>
    <property type="match status" value="1"/>
</dbReference>
<name>A0A8K1GJA1_9PASS</name>
<dbReference type="Gene3D" id="1.20.5.500">
    <property type="entry name" value="Single helix bin"/>
    <property type="match status" value="1"/>
</dbReference>
<sequence>MATPSQKRSTRSGASGTPLSPTRITRLQEKEDLQELNDRLAVYIDKVRSLELENAGLRLRITESEEVVSREVSGIKAAYESELADARKTLDSVAKERARLQLELSKVREEHKELKARNAKKEGDLLTAQARLKDVEALLNSKEAALSTALGEKRNLETEVRDLRGQVAKLESALNEAKKQLQDEMLRRVDAENRLQTLKEELEFQKNIYSEELRETKRRHETRLVEIDNGRQREFESKLSEALQELRSQHEAQIRLYKEELEKTYGAKLENAKQSAERNSNMVGAAHEELQQTRIRIDNLSSEVSQLQKQLAAKEAKLHDLEDILARERETNRRLLSDKEREMAEMRARMQQQLDEYQELLDIKLALDMEINAYRKLLEGEEERLRLSPSPSSHKGASRSHLSTPGSSKKRKLEDSESRTSFSHHARTSGRVGVEEVDLEGKFVRLRNKSNEDQAMGNWQIKRQNGDDPPITYRFPPKFTLKAGQVVTIWASGAGATHSPPSNVVWKAQSSWGSGDSLRTALINSNGEEVAMRKLVRTVIINDDEDEDDDEMSIHHRHHHGCSSSGDPGEYNLRSRTVVCGTCGQPADKSGTQNAGINTMSSGSSTSSVTVTRSYRSMGDSGIGLGDSLVSRNYLLGNSSPRRQELLSQPSKVVRTALPSQGSMSQWAAVETGEAGMVVGPSWGASLLPSTMPAALRLLCGVVVPAAMLCAESLPRVTFPSGDPRRTLTHFSQDNVSHYDIFLLDESKEELYVGARDWVLALSHDTPGSIHAKASLMWGPTAEKTSECAFKKKSQETECFNFIRVLVALNQTHLYVCGTYAFSPACTYIHLENFTLVSSGRGQLFLDGKGQCPFDPQHTYTALLVDGELYAGTMNNFQGNEPIISRSLGTRTLLKTDAFLRWLSADTAFVASFSIPGDDKVYFFFEETADEFDFFERLLVPRVARVCKSDVGGDKVLQKKWTTFLKAQLVCSQTGHFPFNVIQHAFALLRHDGRADFYAIFTSQWQAGRAGGTAVCAYSQEDLEKVFEGKYKELNKESSRWTVYSGPDMNPRPGSCSMGPSSDKALTFMKDHFLMDGKVSPIQGQPLLVKSDVTYTRITVHETRGVLGIMYRVMFLATAEGLLHKAVELPEGPHIVESIQLFAMPEPVKNLLLAPGKGILYVGYSRGILQIPLANCSLHQSCAECVLARDPYCAWHIPNGSCRPARFTTKDT</sequence>
<keyword evidence="6 16" id="KW-0403">Intermediate filament</keyword>
<dbReference type="GO" id="GO:0005200">
    <property type="term" value="F:structural constituent of cytoskeleton"/>
    <property type="evidence" value="ECO:0007669"/>
    <property type="project" value="TreeGrafter"/>
</dbReference>
<dbReference type="PANTHER" id="PTHR45721">
    <property type="entry name" value="LAMIN DM0-RELATED"/>
    <property type="match status" value="1"/>
</dbReference>
<dbReference type="InterPro" id="IPR015943">
    <property type="entry name" value="WD40/YVTN_repeat-like_dom_sf"/>
</dbReference>
<evidence type="ECO:0000256" key="14">
    <source>
        <dbReference type="ARBA" id="ARBA00024186"/>
    </source>
</evidence>
<dbReference type="GO" id="GO:0031507">
    <property type="term" value="P:heterochromatin formation"/>
    <property type="evidence" value="ECO:0007669"/>
    <property type="project" value="TreeGrafter"/>
</dbReference>
<comment type="caution">
    <text evidence="15">Lacks conserved residue(s) required for the propagation of feature annotation.</text>
</comment>
<dbReference type="InterPro" id="IPR036352">
    <property type="entry name" value="Semap_dom_sf"/>
</dbReference>
<organism evidence="21 22">
    <name type="scientific">Zosterops borbonicus</name>
    <dbReference type="NCBI Taxonomy" id="364589"/>
    <lineage>
        <taxon>Eukaryota</taxon>
        <taxon>Metazoa</taxon>
        <taxon>Chordata</taxon>
        <taxon>Craniata</taxon>
        <taxon>Vertebrata</taxon>
        <taxon>Euteleostomi</taxon>
        <taxon>Archelosauria</taxon>
        <taxon>Archosauria</taxon>
        <taxon>Dinosauria</taxon>
        <taxon>Saurischia</taxon>
        <taxon>Theropoda</taxon>
        <taxon>Coelurosauria</taxon>
        <taxon>Aves</taxon>
        <taxon>Neognathae</taxon>
        <taxon>Neoaves</taxon>
        <taxon>Telluraves</taxon>
        <taxon>Australaves</taxon>
        <taxon>Passeriformes</taxon>
        <taxon>Sylvioidea</taxon>
        <taxon>Zosteropidae</taxon>
        <taxon>Zosterops</taxon>
    </lineage>
</organism>
<gene>
    <name evidence="21" type="ORF">HGM15179_007158</name>
</gene>
<dbReference type="Gene3D" id="1.20.5.170">
    <property type="match status" value="1"/>
</dbReference>
<dbReference type="PROSITE" id="PS51004">
    <property type="entry name" value="SEMA"/>
    <property type="match status" value="1"/>
</dbReference>
<dbReference type="FunFam" id="2.60.40.1260:FF:000001">
    <property type="entry name" value="Lamin A/C"/>
    <property type="match status" value="1"/>
</dbReference>
<protein>
    <recommendedName>
        <fullName evidence="23">Lamin-A</fullName>
    </recommendedName>
</protein>